<feature type="domain" description="PAC" evidence="2">
    <location>
        <begin position="92"/>
        <end position="143"/>
    </location>
</feature>
<dbReference type="PANTHER" id="PTHR10217">
    <property type="entry name" value="VOLTAGE AND LIGAND GATED POTASSIUM CHANNEL"/>
    <property type="match status" value="1"/>
</dbReference>
<dbReference type="SMART" id="SM00086">
    <property type="entry name" value="PAC"/>
    <property type="match status" value="1"/>
</dbReference>
<dbReference type="GO" id="GO:0042391">
    <property type="term" value="P:regulation of membrane potential"/>
    <property type="evidence" value="ECO:0007669"/>
    <property type="project" value="TreeGrafter"/>
</dbReference>
<dbReference type="PANTHER" id="PTHR10217:SF435">
    <property type="entry name" value="POTASSIUM VOLTAGE-GATED CHANNEL PROTEIN EAG"/>
    <property type="match status" value="1"/>
</dbReference>
<dbReference type="InterPro" id="IPR035965">
    <property type="entry name" value="PAS-like_dom_sf"/>
</dbReference>
<dbReference type="Proteomes" id="UP000593567">
    <property type="component" value="Unassembled WGS sequence"/>
</dbReference>
<dbReference type="GO" id="GO:0008076">
    <property type="term" value="C:voltage-gated potassium channel complex"/>
    <property type="evidence" value="ECO:0007669"/>
    <property type="project" value="TreeGrafter"/>
</dbReference>
<organism evidence="3 4">
    <name type="scientific">Bugula neritina</name>
    <name type="common">Brown bryozoan</name>
    <name type="synonym">Sertularia neritina</name>
    <dbReference type="NCBI Taxonomy" id="10212"/>
    <lineage>
        <taxon>Eukaryota</taxon>
        <taxon>Metazoa</taxon>
        <taxon>Spiralia</taxon>
        <taxon>Lophotrochozoa</taxon>
        <taxon>Bryozoa</taxon>
        <taxon>Gymnolaemata</taxon>
        <taxon>Cheilostomatida</taxon>
        <taxon>Flustrina</taxon>
        <taxon>Buguloidea</taxon>
        <taxon>Bugulidae</taxon>
        <taxon>Bugula</taxon>
    </lineage>
</organism>
<evidence type="ECO:0000256" key="1">
    <source>
        <dbReference type="ARBA" id="ARBA00022860"/>
    </source>
</evidence>
<dbReference type="GO" id="GO:0005516">
    <property type="term" value="F:calmodulin binding"/>
    <property type="evidence" value="ECO:0007669"/>
    <property type="project" value="UniProtKB-KW"/>
</dbReference>
<name>A0A7J7JA83_BUGNE</name>
<dbReference type="InterPro" id="IPR000700">
    <property type="entry name" value="PAS-assoc_C"/>
</dbReference>
<dbReference type="PRINTS" id="PR01464">
    <property type="entry name" value="EAGCHANNEL"/>
</dbReference>
<keyword evidence="1" id="KW-0112">Calmodulin-binding</keyword>
<evidence type="ECO:0000313" key="3">
    <source>
        <dbReference type="EMBL" id="KAF6023139.1"/>
    </source>
</evidence>
<dbReference type="GO" id="GO:0005249">
    <property type="term" value="F:voltage-gated potassium channel activity"/>
    <property type="evidence" value="ECO:0007669"/>
    <property type="project" value="InterPro"/>
</dbReference>
<evidence type="ECO:0000313" key="4">
    <source>
        <dbReference type="Proteomes" id="UP000593567"/>
    </source>
</evidence>
<gene>
    <name evidence="3" type="ORF">EB796_018561</name>
</gene>
<dbReference type="AlphaFoldDB" id="A0A7J7JA83"/>
<dbReference type="NCBIfam" id="TIGR00229">
    <property type="entry name" value="sensory_box"/>
    <property type="match status" value="1"/>
</dbReference>
<dbReference type="InterPro" id="IPR003949">
    <property type="entry name" value="K_chnl_volt-dep_EAG"/>
</dbReference>
<dbReference type="InterPro" id="IPR001610">
    <property type="entry name" value="PAC"/>
</dbReference>
<dbReference type="PROSITE" id="PS50113">
    <property type="entry name" value="PAC"/>
    <property type="match status" value="1"/>
</dbReference>
<dbReference type="SUPFAM" id="SSF55785">
    <property type="entry name" value="PYP-like sensor domain (PAS domain)"/>
    <property type="match status" value="1"/>
</dbReference>
<comment type="caution">
    <text evidence="3">The sequence shown here is derived from an EMBL/GenBank/DDBJ whole genome shotgun (WGS) entry which is preliminary data.</text>
</comment>
<dbReference type="InterPro" id="IPR050818">
    <property type="entry name" value="KCNH_animal-type"/>
</dbReference>
<protein>
    <submittedName>
        <fullName evidence="3">KCNH5</fullName>
    </submittedName>
</protein>
<dbReference type="InterPro" id="IPR000014">
    <property type="entry name" value="PAS"/>
</dbReference>
<dbReference type="Gene3D" id="3.30.450.20">
    <property type="entry name" value="PAS domain"/>
    <property type="match status" value="1"/>
</dbReference>
<sequence>MGSRRGLVAPQNTFLENIIKRSSGQHNCFIIGNARVVDYPIVFANEGFCKISGFSKAEIMQQSSMLRFMWGDNTDPEICSQMEEAFEKQEMCQVEISVLKKTKSPLWLYLQIAPIRNEKDHVVLYLCTFRDITSLKEPLIKSL</sequence>
<dbReference type="Pfam" id="PF13426">
    <property type="entry name" value="PAS_9"/>
    <property type="match status" value="1"/>
</dbReference>
<evidence type="ECO:0000259" key="2">
    <source>
        <dbReference type="PROSITE" id="PS50113"/>
    </source>
</evidence>
<proteinExistence type="predicted"/>
<accession>A0A7J7JA83</accession>
<dbReference type="OrthoDB" id="447251at2759"/>
<reference evidence="3" key="1">
    <citation type="submission" date="2020-06" db="EMBL/GenBank/DDBJ databases">
        <title>Draft genome of Bugula neritina, a colonial animal packing powerful symbionts and potential medicines.</title>
        <authorList>
            <person name="Rayko M."/>
        </authorList>
    </citation>
    <scope>NUCLEOTIDE SEQUENCE [LARGE SCALE GENOMIC DNA]</scope>
    <source>
        <strain evidence="3">Kwan_BN1</strain>
    </source>
</reference>
<dbReference type="FunFam" id="3.30.450.20:FF:000009">
    <property type="entry name" value="Potassium voltage-gated channel subfamily H member 1"/>
    <property type="match status" value="1"/>
</dbReference>
<keyword evidence="4" id="KW-1185">Reference proteome</keyword>
<dbReference type="EMBL" id="VXIV02002758">
    <property type="protein sequence ID" value="KAF6023139.1"/>
    <property type="molecule type" value="Genomic_DNA"/>
</dbReference>
<dbReference type="CDD" id="cd00130">
    <property type="entry name" value="PAS"/>
    <property type="match status" value="1"/>
</dbReference>